<comment type="caution">
    <text evidence="9">The sequence shown here is derived from an EMBL/GenBank/DDBJ whole genome shotgun (WGS) entry which is preliminary data.</text>
</comment>
<dbReference type="GO" id="GO:0042742">
    <property type="term" value="P:defense response to bacterium"/>
    <property type="evidence" value="ECO:0007669"/>
    <property type="project" value="UniProtKB-KW"/>
</dbReference>
<reference evidence="9 10" key="1">
    <citation type="submission" date="2019-07" db="EMBL/GenBank/DDBJ databases">
        <title>Whole genome shotgun sequence of Nocardia ninae NBRC 108245.</title>
        <authorList>
            <person name="Hosoyama A."/>
            <person name="Uohara A."/>
            <person name="Ohji S."/>
            <person name="Ichikawa N."/>
        </authorList>
    </citation>
    <scope>NUCLEOTIDE SEQUENCE [LARGE SCALE GENOMIC DNA]</scope>
    <source>
        <strain evidence="9 10">NBRC 108245</strain>
    </source>
</reference>
<evidence type="ECO:0000256" key="4">
    <source>
        <dbReference type="ARBA" id="ARBA00023125"/>
    </source>
</evidence>
<feature type="compositionally biased region" description="Low complexity" evidence="6">
    <location>
        <begin position="157"/>
        <end position="166"/>
    </location>
</feature>
<dbReference type="SUPFAM" id="SSF49319">
    <property type="entry name" value="Actinoxanthin-like"/>
    <property type="match status" value="1"/>
</dbReference>
<evidence type="ECO:0000313" key="10">
    <source>
        <dbReference type="Proteomes" id="UP000321424"/>
    </source>
</evidence>
<keyword evidence="7" id="KW-1133">Transmembrane helix</keyword>
<protein>
    <recommendedName>
        <fullName evidence="11">Gram-positive cocci surface proteins LPxTG domain-containing protein</fullName>
    </recommendedName>
</protein>
<dbReference type="InterPro" id="IPR002186">
    <property type="entry name" value="Neocarzinostatin_fam"/>
</dbReference>
<keyword evidence="7" id="KW-0472">Membrane</keyword>
<gene>
    <name evidence="9" type="ORF">NN4_06730</name>
</gene>
<dbReference type="GO" id="GO:0003677">
    <property type="term" value="F:DNA binding"/>
    <property type="evidence" value="ECO:0007669"/>
    <property type="project" value="UniProtKB-KW"/>
</dbReference>
<evidence type="ECO:0000256" key="6">
    <source>
        <dbReference type="SAM" id="MobiDB-lite"/>
    </source>
</evidence>
<dbReference type="AlphaFoldDB" id="A0A511M698"/>
<proteinExistence type="inferred from homology"/>
<accession>A0A511M698</accession>
<dbReference type="OrthoDB" id="4563282at2"/>
<evidence type="ECO:0000256" key="5">
    <source>
        <dbReference type="ARBA" id="ARBA00023157"/>
    </source>
</evidence>
<keyword evidence="3" id="KW-0044">Antibiotic</keyword>
<name>A0A511M698_9NOCA</name>
<keyword evidence="8" id="KW-0732">Signal</keyword>
<evidence type="ECO:0008006" key="11">
    <source>
        <dbReference type="Google" id="ProtNLM"/>
    </source>
</evidence>
<dbReference type="Gene3D" id="2.60.40.230">
    <property type="entry name" value="Neocarzinostatin-like"/>
    <property type="match status" value="1"/>
</dbReference>
<evidence type="ECO:0000256" key="1">
    <source>
        <dbReference type="ARBA" id="ARBA00010648"/>
    </source>
</evidence>
<evidence type="ECO:0000256" key="3">
    <source>
        <dbReference type="ARBA" id="ARBA00023022"/>
    </source>
</evidence>
<dbReference type="RefSeq" id="WP_147128442.1">
    <property type="nucleotide sequence ID" value="NZ_BJXA01000002.1"/>
</dbReference>
<dbReference type="Proteomes" id="UP000321424">
    <property type="component" value="Unassembled WGS sequence"/>
</dbReference>
<keyword evidence="2" id="KW-0929">Antimicrobial</keyword>
<feature type="region of interest" description="Disordered" evidence="6">
    <location>
        <begin position="149"/>
        <end position="175"/>
    </location>
</feature>
<evidence type="ECO:0000256" key="8">
    <source>
        <dbReference type="SAM" id="SignalP"/>
    </source>
</evidence>
<keyword evidence="7" id="KW-0812">Transmembrane</keyword>
<dbReference type="Pfam" id="PF00960">
    <property type="entry name" value="Neocarzinostat"/>
    <property type="match status" value="1"/>
</dbReference>
<sequence>MKLIGTRPGTQGICGRPRLVALAALTTAGLLVGMPTALAAPALQVSQSTGLAVGQTITVTLDGLPANTAAVAVGQCKPRIAGPGDCNLTGSMMGAADGQGSWQPTGDKRAITLVGAIGGTDCTAAPGACTISVTSLTNATEIIASVPLTFGPPAEAPKPTAAASDSAESDDSDSNTPVMAGIGIAAAVLIAAAVVLVARRRRN</sequence>
<dbReference type="EMBL" id="BJXA01000002">
    <property type="protein sequence ID" value="GEM36154.1"/>
    <property type="molecule type" value="Genomic_DNA"/>
</dbReference>
<keyword evidence="4" id="KW-0238">DNA-binding</keyword>
<feature type="chain" id="PRO_5022164507" description="Gram-positive cocci surface proteins LPxTG domain-containing protein" evidence="8">
    <location>
        <begin position="40"/>
        <end position="203"/>
    </location>
</feature>
<feature type="signal peptide" evidence="8">
    <location>
        <begin position="1"/>
        <end position="39"/>
    </location>
</feature>
<organism evidence="9 10">
    <name type="scientific">Nocardia ninae NBRC 108245</name>
    <dbReference type="NCBI Taxonomy" id="1210091"/>
    <lineage>
        <taxon>Bacteria</taxon>
        <taxon>Bacillati</taxon>
        <taxon>Actinomycetota</taxon>
        <taxon>Actinomycetes</taxon>
        <taxon>Mycobacteriales</taxon>
        <taxon>Nocardiaceae</taxon>
        <taxon>Nocardia</taxon>
    </lineage>
</organism>
<comment type="similarity">
    <text evidence="1">Belongs to the neocarzinostatin family.</text>
</comment>
<evidence type="ECO:0000256" key="7">
    <source>
        <dbReference type="SAM" id="Phobius"/>
    </source>
</evidence>
<keyword evidence="10" id="KW-1185">Reference proteome</keyword>
<evidence type="ECO:0000313" key="9">
    <source>
        <dbReference type="EMBL" id="GEM36154.1"/>
    </source>
</evidence>
<dbReference type="InterPro" id="IPR027273">
    <property type="entry name" value="Neocarzinostatin-like"/>
</dbReference>
<evidence type="ECO:0000256" key="2">
    <source>
        <dbReference type="ARBA" id="ARBA00022529"/>
    </source>
</evidence>
<keyword evidence="5" id="KW-1015">Disulfide bond</keyword>
<feature type="transmembrane region" description="Helical" evidence="7">
    <location>
        <begin position="178"/>
        <end position="198"/>
    </location>
</feature>